<feature type="transmembrane region" description="Helical" evidence="7">
    <location>
        <begin position="404"/>
        <end position="423"/>
    </location>
</feature>
<dbReference type="Gene3D" id="2.60.40.10">
    <property type="entry name" value="Immunoglobulins"/>
    <property type="match status" value="1"/>
</dbReference>
<evidence type="ECO:0000256" key="5">
    <source>
        <dbReference type="ARBA" id="ARBA00023004"/>
    </source>
</evidence>
<dbReference type="PANTHER" id="PTHR30176">
    <property type="entry name" value="FERREDOXIN-TYPE PROTEIN NAPH"/>
    <property type="match status" value="1"/>
</dbReference>
<dbReference type="PROSITE" id="PS00198">
    <property type="entry name" value="4FE4S_FER_1"/>
    <property type="match status" value="1"/>
</dbReference>
<organism evidence="9 10">
    <name type="scientific">Epibacterium ulvae</name>
    <dbReference type="NCBI Taxonomy" id="1156985"/>
    <lineage>
        <taxon>Bacteria</taxon>
        <taxon>Pseudomonadati</taxon>
        <taxon>Pseudomonadota</taxon>
        <taxon>Alphaproteobacteria</taxon>
        <taxon>Rhodobacterales</taxon>
        <taxon>Roseobacteraceae</taxon>
        <taxon>Epibacterium</taxon>
    </lineage>
</organism>
<keyword evidence="7" id="KW-0472">Membrane</keyword>
<keyword evidence="2" id="KW-0004">4Fe-4S</keyword>
<evidence type="ECO:0000256" key="7">
    <source>
        <dbReference type="SAM" id="Phobius"/>
    </source>
</evidence>
<dbReference type="PROSITE" id="PS51379">
    <property type="entry name" value="4FE4S_FER_2"/>
    <property type="match status" value="1"/>
</dbReference>
<dbReference type="InterPro" id="IPR051684">
    <property type="entry name" value="Electron_Trans/Redox"/>
</dbReference>
<dbReference type="STRING" id="1156985.SAMN04488118_101125"/>
<name>A0A1G5PJP2_9RHOB</name>
<proteinExistence type="predicted"/>
<dbReference type="InterPro" id="IPR032879">
    <property type="entry name" value="FixG_C"/>
</dbReference>
<sequence>MSASLAGCAQTSQGKHPIFRGLSQLVAAQTSAKDALFDPRQGFFGNSLRQHQSNCNRRGALLVSQSHTPPSLYSAHEPVFPRRVTGKFRNLKWILMAVTLGIYYLLPWLRWDRGLNLPDQAVLVDLANRRFYFFWIEIWPHEFYFVAGLLIMAGLGLFLFTSALGRVWCGYACPQTVWTDLFILVERWIEGDRNARLRLYHQKQLDLRKIRLRVTKWVVWLLIGLATGGAWVFYFADAPTLVQDLVTGNAHAVAYTTMAFLTLTTFFFGGFAREQICIYACPWPRIQAAMMDEDTLTVGYRHWRGEPRGKHRKIKEAQVETSPLGDCIDCMACVNVCPMGIDIRDGQQMECITCALCIDACDDVMDKLGKPRGLIDYMALSDETREQAGEAPRSVWRHIFRPRTILYTVLWAGIGLAMVYALFIRPDVDLTVAPVRNPTFVVLSDGSIRNTYDVRLRNKHGEAREFALTLTGADGLELELESVAGHVVTVPADSAKLQRVYIVSPKEEAPALRDATSLRIWVEDLISGERASKQTSFNGKG</sequence>
<dbReference type="Pfam" id="PF13746">
    <property type="entry name" value="Fer4_18"/>
    <property type="match status" value="1"/>
</dbReference>
<evidence type="ECO:0000313" key="9">
    <source>
        <dbReference type="EMBL" id="SCZ49626.1"/>
    </source>
</evidence>
<feature type="transmembrane region" description="Helical" evidence="7">
    <location>
        <begin position="91"/>
        <end position="109"/>
    </location>
</feature>
<evidence type="ECO:0000259" key="8">
    <source>
        <dbReference type="PROSITE" id="PS51379"/>
    </source>
</evidence>
<feature type="domain" description="4Fe-4S ferredoxin-type" evidence="8">
    <location>
        <begin position="317"/>
        <end position="346"/>
    </location>
</feature>
<dbReference type="GO" id="GO:0051539">
    <property type="term" value="F:4 iron, 4 sulfur cluster binding"/>
    <property type="evidence" value="ECO:0007669"/>
    <property type="project" value="UniProtKB-KW"/>
</dbReference>
<dbReference type="InterPro" id="IPR013783">
    <property type="entry name" value="Ig-like_fold"/>
</dbReference>
<dbReference type="GO" id="GO:0005886">
    <property type="term" value="C:plasma membrane"/>
    <property type="evidence" value="ECO:0007669"/>
    <property type="project" value="TreeGrafter"/>
</dbReference>
<keyword evidence="3" id="KW-0479">Metal-binding</keyword>
<dbReference type="PANTHER" id="PTHR30176:SF3">
    <property type="entry name" value="FERREDOXIN-TYPE PROTEIN NAPH"/>
    <property type="match status" value="1"/>
</dbReference>
<dbReference type="InterPro" id="IPR014116">
    <property type="entry name" value="Cyt_c_oxidase_cbb3_FixG"/>
</dbReference>
<dbReference type="EMBL" id="FMWG01000001">
    <property type="protein sequence ID" value="SCZ49626.1"/>
    <property type="molecule type" value="Genomic_DNA"/>
</dbReference>
<evidence type="ECO:0000256" key="4">
    <source>
        <dbReference type="ARBA" id="ARBA00022982"/>
    </source>
</evidence>
<evidence type="ECO:0000256" key="3">
    <source>
        <dbReference type="ARBA" id="ARBA00022723"/>
    </source>
</evidence>
<evidence type="ECO:0000256" key="6">
    <source>
        <dbReference type="ARBA" id="ARBA00023014"/>
    </source>
</evidence>
<dbReference type="Pfam" id="PF12801">
    <property type="entry name" value="Fer4_5"/>
    <property type="match status" value="1"/>
</dbReference>
<dbReference type="GO" id="GO:0046872">
    <property type="term" value="F:metal ion binding"/>
    <property type="evidence" value="ECO:0007669"/>
    <property type="project" value="UniProtKB-KW"/>
</dbReference>
<dbReference type="InterPro" id="IPR009051">
    <property type="entry name" value="Helical_ferredxn"/>
</dbReference>
<dbReference type="Pfam" id="PF11614">
    <property type="entry name" value="FixG_C"/>
    <property type="match status" value="1"/>
</dbReference>
<evidence type="ECO:0000256" key="2">
    <source>
        <dbReference type="ARBA" id="ARBA00022485"/>
    </source>
</evidence>
<feature type="transmembrane region" description="Helical" evidence="7">
    <location>
        <begin position="143"/>
        <end position="160"/>
    </location>
</feature>
<reference evidence="9 10" key="1">
    <citation type="submission" date="2016-10" db="EMBL/GenBank/DDBJ databases">
        <authorList>
            <person name="de Groot N.N."/>
        </authorList>
    </citation>
    <scope>NUCLEOTIDE SEQUENCE [LARGE SCALE GENOMIC DNA]</scope>
    <source>
        <strain evidence="9 10">U95</strain>
    </source>
</reference>
<dbReference type="InterPro" id="IPR017900">
    <property type="entry name" value="4Fe4S_Fe_S_CS"/>
</dbReference>
<feature type="transmembrane region" description="Helical" evidence="7">
    <location>
        <begin position="252"/>
        <end position="272"/>
    </location>
</feature>
<gene>
    <name evidence="9" type="ORF">SAMN04488118_101125</name>
</gene>
<dbReference type="SUPFAM" id="SSF54862">
    <property type="entry name" value="4Fe-4S ferredoxins"/>
    <property type="match status" value="1"/>
</dbReference>
<keyword evidence="4" id="KW-0249">Electron transport</keyword>
<dbReference type="AlphaFoldDB" id="A0A1G5PJP2"/>
<feature type="transmembrane region" description="Helical" evidence="7">
    <location>
        <begin position="217"/>
        <end position="236"/>
    </location>
</feature>
<keyword evidence="7" id="KW-0812">Transmembrane</keyword>
<keyword evidence="5" id="KW-0408">Iron</keyword>
<dbReference type="NCBIfam" id="TIGR02745">
    <property type="entry name" value="ccoG_rdxA_fixG"/>
    <property type="match status" value="1"/>
</dbReference>
<evidence type="ECO:0000313" key="10">
    <source>
        <dbReference type="Proteomes" id="UP000198767"/>
    </source>
</evidence>
<keyword evidence="10" id="KW-1185">Reference proteome</keyword>
<dbReference type="Proteomes" id="UP000198767">
    <property type="component" value="Unassembled WGS sequence"/>
</dbReference>
<accession>A0A1G5PJP2</accession>
<keyword evidence="6" id="KW-0411">Iron-sulfur</keyword>
<dbReference type="Gene3D" id="1.10.1060.10">
    <property type="entry name" value="Alpha-helical ferredoxin"/>
    <property type="match status" value="1"/>
</dbReference>
<evidence type="ECO:0000256" key="1">
    <source>
        <dbReference type="ARBA" id="ARBA00022448"/>
    </source>
</evidence>
<keyword evidence="1" id="KW-0813">Transport</keyword>
<protein>
    <submittedName>
        <fullName evidence="9">Cytochrome c oxidase accessory protein FixG</fullName>
    </submittedName>
</protein>
<dbReference type="InterPro" id="IPR017896">
    <property type="entry name" value="4Fe4S_Fe-S-bd"/>
</dbReference>
<keyword evidence="7" id="KW-1133">Transmembrane helix</keyword>